<dbReference type="RefSeq" id="WP_015708249.1">
    <property type="nucleotide sequence ID" value="NC_015578.1"/>
</dbReference>
<dbReference type="EMBL" id="CP001843">
    <property type="protein sequence ID" value="AEF84602.1"/>
    <property type="molecule type" value="Genomic_DNA"/>
</dbReference>
<organism evidence="1 2">
    <name type="scientific">Treponema primitia (strain ATCC BAA-887 / DSM 12427 / ZAS-2)</name>
    <dbReference type="NCBI Taxonomy" id="545694"/>
    <lineage>
        <taxon>Bacteria</taxon>
        <taxon>Pseudomonadati</taxon>
        <taxon>Spirochaetota</taxon>
        <taxon>Spirochaetia</taxon>
        <taxon>Spirochaetales</taxon>
        <taxon>Treponemataceae</taxon>
        <taxon>Treponema</taxon>
    </lineage>
</organism>
<evidence type="ECO:0000313" key="2">
    <source>
        <dbReference type="Proteomes" id="UP000009223"/>
    </source>
</evidence>
<dbReference type="STRING" id="545694.TREPR_1896"/>
<protein>
    <submittedName>
        <fullName evidence="1">Uncharacterized protein</fullName>
    </submittedName>
</protein>
<proteinExistence type="predicted"/>
<reference evidence="2" key="1">
    <citation type="submission" date="2009-12" db="EMBL/GenBank/DDBJ databases">
        <title>Complete sequence of Treponema primitia strain ZAS-2.</title>
        <authorList>
            <person name="Tetu S.G."/>
            <person name="Matson E."/>
            <person name="Ren Q."/>
            <person name="Seshadri R."/>
            <person name="Elbourne L."/>
            <person name="Hassan K.A."/>
            <person name="Durkin A."/>
            <person name="Radune D."/>
            <person name="Mohamoud Y."/>
            <person name="Shay R."/>
            <person name="Jin S."/>
            <person name="Zhang X."/>
            <person name="Lucey K."/>
            <person name="Ballor N.R."/>
            <person name="Ottesen E."/>
            <person name="Rosenthal R."/>
            <person name="Allen A."/>
            <person name="Leadbetter J.R."/>
            <person name="Paulsen I.T."/>
        </authorList>
    </citation>
    <scope>NUCLEOTIDE SEQUENCE [LARGE SCALE GENOMIC DNA]</scope>
    <source>
        <strain evidence="2">ATCC BAA-887 / DSM 12427 / ZAS-2</strain>
    </source>
</reference>
<sequence length="158" mass="18274">MANILKRLYKELNLKEATTNSPLDPDSDEALYEIDESGSGHEFICVKNFIWERSKSNLCVKKRGFSFYYVRYAYSDPDFIYIGVAHLPNRNKGVGCIRFEHGEPDILFLTDEISVGGTTRIISSLQINEFTRDGSIYKRRKIARQKRNENIDVMKPII</sequence>
<evidence type="ECO:0000313" key="1">
    <source>
        <dbReference type="EMBL" id="AEF84602.1"/>
    </source>
</evidence>
<keyword evidence="2" id="KW-1185">Reference proteome</keyword>
<dbReference type="KEGG" id="tpi:TREPR_1896"/>
<accession>F5YL37</accession>
<dbReference type="HOGENOM" id="CLU_1668639_0_0_12"/>
<dbReference type="Proteomes" id="UP000009223">
    <property type="component" value="Chromosome"/>
</dbReference>
<dbReference type="OrthoDB" id="9798158at2"/>
<dbReference type="AlphaFoldDB" id="F5YL37"/>
<gene>
    <name evidence="1" type="ordered locus">TREPR_1896</name>
</gene>
<reference evidence="1 2" key="2">
    <citation type="journal article" date="2011" name="ISME J.">
        <title>RNA-seq reveals cooperative metabolic interactions between two termite-gut spirochete species in co-culture.</title>
        <authorList>
            <person name="Rosenthal A.Z."/>
            <person name="Matson E.G."/>
            <person name="Eldar A."/>
            <person name="Leadbetter J.R."/>
        </authorList>
    </citation>
    <scope>NUCLEOTIDE SEQUENCE [LARGE SCALE GENOMIC DNA]</scope>
    <source>
        <strain evidence="2">ATCC BAA-887 / DSM 12427 / ZAS-2</strain>
    </source>
</reference>
<name>F5YL37_TREPZ</name>